<gene>
    <name evidence="1" type="primary">ECHS1</name>
    <name evidence="1" type="ORF">DERF_000255</name>
</gene>
<evidence type="ECO:0000313" key="2">
    <source>
        <dbReference type="Proteomes" id="UP000790347"/>
    </source>
</evidence>
<organism evidence="1 2">
    <name type="scientific">Dermatophagoides farinae</name>
    <name type="common">American house dust mite</name>
    <dbReference type="NCBI Taxonomy" id="6954"/>
    <lineage>
        <taxon>Eukaryota</taxon>
        <taxon>Metazoa</taxon>
        <taxon>Ecdysozoa</taxon>
        <taxon>Arthropoda</taxon>
        <taxon>Chelicerata</taxon>
        <taxon>Arachnida</taxon>
        <taxon>Acari</taxon>
        <taxon>Acariformes</taxon>
        <taxon>Sarcoptiformes</taxon>
        <taxon>Astigmata</taxon>
        <taxon>Psoroptidia</taxon>
        <taxon>Analgoidea</taxon>
        <taxon>Pyroglyphidae</taxon>
        <taxon>Dermatophagoidinae</taxon>
        <taxon>Dermatophagoides</taxon>
    </lineage>
</organism>
<accession>A0A922LCC5</accession>
<evidence type="ECO:0000313" key="1">
    <source>
        <dbReference type="EMBL" id="KAH9526150.1"/>
    </source>
</evidence>
<sequence length="79" mass="9517">MIEIRLGWILGNMRNFFSQFRCSRSRLNTRNIALMEYSFSCEPENCQTPNKPSRSWRECWFIFSGLIKDSRITMNDDNR</sequence>
<reference evidence="1" key="2">
    <citation type="journal article" date="2022" name="Res Sq">
        <title>Comparative Genomics Reveals Insights into the Divergent Evolution of Astigmatic Mites and Household Pest Adaptations.</title>
        <authorList>
            <person name="Xiong Q."/>
            <person name="Wan A.T.-Y."/>
            <person name="Liu X.-Y."/>
            <person name="Fung C.S.-H."/>
            <person name="Xiao X."/>
            <person name="Malainual N."/>
            <person name="Hou J."/>
            <person name="Wang L."/>
            <person name="Wang M."/>
            <person name="Yang K."/>
            <person name="Cui Y."/>
            <person name="Leung E."/>
            <person name="Nong W."/>
            <person name="Shin S.-K."/>
            <person name="Au S."/>
            <person name="Jeong K.Y."/>
            <person name="Chew F.T."/>
            <person name="Hui J."/>
            <person name="Leung T.F."/>
            <person name="Tungtrongchitr A."/>
            <person name="Zhong N."/>
            <person name="Liu Z."/>
            <person name="Tsui S."/>
        </authorList>
    </citation>
    <scope>NUCLEOTIDE SEQUENCE</scope>
    <source>
        <strain evidence="1">Derf</strain>
        <tissue evidence="1">Whole organism</tissue>
    </source>
</reference>
<comment type="caution">
    <text evidence="1">The sequence shown here is derived from an EMBL/GenBank/DDBJ whole genome shotgun (WGS) entry which is preliminary data.</text>
</comment>
<keyword evidence="2" id="KW-1185">Reference proteome</keyword>
<dbReference type="EMBL" id="ASGP02000001">
    <property type="protein sequence ID" value="KAH9526150.1"/>
    <property type="molecule type" value="Genomic_DNA"/>
</dbReference>
<dbReference type="Proteomes" id="UP000790347">
    <property type="component" value="Unassembled WGS sequence"/>
</dbReference>
<name>A0A922LCC5_DERFA</name>
<dbReference type="AlphaFoldDB" id="A0A922LCC5"/>
<proteinExistence type="predicted"/>
<reference evidence="1" key="1">
    <citation type="submission" date="2013-05" db="EMBL/GenBank/DDBJ databases">
        <authorList>
            <person name="Yim A.K.Y."/>
            <person name="Chan T.F."/>
            <person name="Ji K.M."/>
            <person name="Liu X.Y."/>
            <person name="Zhou J.W."/>
            <person name="Li R.Q."/>
            <person name="Yang K.Y."/>
            <person name="Li J."/>
            <person name="Li M."/>
            <person name="Law P.T.W."/>
            <person name="Wu Y.L."/>
            <person name="Cai Z.L."/>
            <person name="Qin H."/>
            <person name="Bao Y."/>
            <person name="Leung R.K.K."/>
            <person name="Ng P.K.S."/>
            <person name="Zou J."/>
            <person name="Zhong X.J."/>
            <person name="Ran P.X."/>
            <person name="Zhong N.S."/>
            <person name="Liu Z.G."/>
            <person name="Tsui S.K.W."/>
        </authorList>
    </citation>
    <scope>NUCLEOTIDE SEQUENCE</scope>
    <source>
        <strain evidence="1">Derf</strain>
        <tissue evidence="1">Whole organism</tissue>
    </source>
</reference>
<protein>
    <submittedName>
        <fullName evidence="1">Enoyl-CoA hydratase, mitochondrial, variant 2</fullName>
    </submittedName>
</protein>